<dbReference type="RefSeq" id="WP_076201772.1">
    <property type="nucleotide sequence ID" value="NZ_CP019236.1"/>
</dbReference>
<dbReference type="InterPro" id="IPR020904">
    <property type="entry name" value="Sc_DH/Rdtase_CS"/>
</dbReference>
<sequence length="238" mass="25317">MRILIVGGTSGIGLALARHYHGAGHAVTVCGRDLARLPADAGVQAVALDVTDRTAVAEAMAGFGAAGLDLLIVAAGFYFNHRRHPLDEATTLRMLQTNVGGLAQLFELAAATMLPRKAGHLVAISSVAGLLQDHPGASLYAATKRSVLSLCDSYRTALAPFGIAVTAIVPGYVDTAKLRALNGGDARHRPFIVSEAEAVTQIVRAIAGRRARCVFPWQMRWLVAALNRLPPTLLRWRR</sequence>
<dbReference type="Gene3D" id="3.40.50.720">
    <property type="entry name" value="NAD(P)-binding Rossmann-like Domain"/>
    <property type="match status" value="1"/>
</dbReference>
<dbReference type="Pfam" id="PF00106">
    <property type="entry name" value="adh_short"/>
    <property type="match status" value="1"/>
</dbReference>
<proteinExistence type="inferred from homology"/>
<dbReference type="EMBL" id="CP019236">
    <property type="protein sequence ID" value="APW39407.1"/>
    <property type="molecule type" value="Genomic_DNA"/>
</dbReference>
<evidence type="ECO:0008006" key="5">
    <source>
        <dbReference type="Google" id="ProtNLM"/>
    </source>
</evidence>
<keyword evidence="4" id="KW-1185">Reference proteome</keyword>
<dbReference type="PANTHER" id="PTHR44196">
    <property type="entry name" value="DEHYDROGENASE/REDUCTASE SDR FAMILY MEMBER 7B"/>
    <property type="match status" value="1"/>
</dbReference>
<dbReference type="InterPro" id="IPR002347">
    <property type="entry name" value="SDR_fam"/>
</dbReference>
<dbReference type="GO" id="GO:0016491">
    <property type="term" value="F:oxidoreductase activity"/>
    <property type="evidence" value="ECO:0007669"/>
    <property type="project" value="UniProtKB-KW"/>
</dbReference>
<comment type="similarity">
    <text evidence="1">Belongs to the short-chain dehydrogenases/reductases (SDR) family.</text>
</comment>
<dbReference type="InterPro" id="IPR036291">
    <property type="entry name" value="NAD(P)-bd_dom_sf"/>
</dbReference>
<dbReference type="GO" id="GO:0016020">
    <property type="term" value="C:membrane"/>
    <property type="evidence" value="ECO:0007669"/>
    <property type="project" value="TreeGrafter"/>
</dbReference>
<gene>
    <name evidence="3" type="ORF">RD110_21110</name>
</gene>
<keyword evidence="2" id="KW-0560">Oxidoreductase</keyword>
<dbReference type="PROSITE" id="PS00061">
    <property type="entry name" value="ADH_SHORT"/>
    <property type="match status" value="1"/>
</dbReference>
<dbReference type="AlphaFoldDB" id="A0A1P8K083"/>
<evidence type="ECO:0000313" key="4">
    <source>
        <dbReference type="Proteomes" id="UP000186609"/>
    </source>
</evidence>
<dbReference type="SUPFAM" id="SSF51735">
    <property type="entry name" value="NAD(P)-binding Rossmann-fold domains"/>
    <property type="match status" value="1"/>
</dbReference>
<protein>
    <recommendedName>
        <fullName evidence="5">Short-chain dehydrogenase</fullName>
    </recommendedName>
</protein>
<dbReference type="STRING" id="1842727.RD110_21110"/>
<dbReference type="OrthoDB" id="8613661at2"/>
<evidence type="ECO:0000256" key="1">
    <source>
        <dbReference type="ARBA" id="ARBA00006484"/>
    </source>
</evidence>
<name>A0A1P8K083_9BURK</name>
<evidence type="ECO:0000313" key="3">
    <source>
        <dbReference type="EMBL" id="APW39407.1"/>
    </source>
</evidence>
<dbReference type="KEGG" id="rhy:RD110_21110"/>
<dbReference type="Proteomes" id="UP000186609">
    <property type="component" value="Chromosome"/>
</dbReference>
<evidence type="ECO:0000256" key="2">
    <source>
        <dbReference type="ARBA" id="ARBA00023002"/>
    </source>
</evidence>
<organism evidence="3 4">
    <name type="scientific">Rhodoferax koreensis</name>
    <dbReference type="NCBI Taxonomy" id="1842727"/>
    <lineage>
        <taxon>Bacteria</taxon>
        <taxon>Pseudomonadati</taxon>
        <taxon>Pseudomonadota</taxon>
        <taxon>Betaproteobacteria</taxon>
        <taxon>Burkholderiales</taxon>
        <taxon>Comamonadaceae</taxon>
        <taxon>Rhodoferax</taxon>
    </lineage>
</organism>
<dbReference type="PANTHER" id="PTHR44196:SF1">
    <property type="entry name" value="DEHYDROGENASE_REDUCTASE SDR FAMILY MEMBER 7B"/>
    <property type="match status" value="1"/>
</dbReference>
<reference evidence="3 4" key="1">
    <citation type="submission" date="2017-01" db="EMBL/GenBank/DDBJ databases">
        <authorList>
            <person name="Mah S.A."/>
            <person name="Swanson W.J."/>
            <person name="Moy G.W."/>
            <person name="Vacquier V.D."/>
        </authorList>
    </citation>
    <scope>NUCLEOTIDE SEQUENCE [LARGE SCALE GENOMIC DNA]</scope>
    <source>
        <strain evidence="3 4">DCY110</strain>
    </source>
</reference>
<accession>A0A1P8K083</accession>
<dbReference type="PRINTS" id="PR00081">
    <property type="entry name" value="GDHRDH"/>
</dbReference>